<evidence type="ECO:0000256" key="1">
    <source>
        <dbReference type="SAM" id="MobiDB-lite"/>
    </source>
</evidence>
<dbReference type="AlphaFoldDB" id="A0A5C6CB13"/>
<feature type="chain" id="PRO_5023133459" description="RxLR effector protein" evidence="2">
    <location>
        <begin position="25"/>
        <end position="66"/>
    </location>
</feature>
<keyword evidence="2" id="KW-0732">Signal</keyword>
<evidence type="ECO:0000313" key="4">
    <source>
        <dbReference type="Proteomes" id="UP000316304"/>
    </source>
</evidence>
<organism evidence="3 4">
    <name type="scientific">Novipirellula galeiformis</name>
    <dbReference type="NCBI Taxonomy" id="2528004"/>
    <lineage>
        <taxon>Bacteria</taxon>
        <taxon>Pseudomonadati</taxon>
        <taxon>Planctomycetota</taxon>
        <taxon>Planctomycetia</taxon>
        <taxon>Pirellulales</taxon>
        <taxon>Pirellulaceae</taxon>
        <taxon>Novipirellula</taxon>
    </lineage>
</organism>
<protein>
    <recommendedName>
        <fullName evidence="5">RxLR effector protein</fullName>
    </recommendedName>
</protein>
<comment type="caution">
    <text evidence="3">The sequence shown here is derived from an EMBL/GenBank/DDBJ whole genome shotgun (WGS) entry which is preliminary data.</text>
</comment>
<feature type="region of interest" description="Disordered" evidence="1">
    <location>
        <begin position="22"/>
        <end position="66"/>
    </location>
</feature>
<dbReference type="RefSeq" id="WP_146596496.1">
    <property type="nucleotide sequence ID" value="NZ_SJPT01000008.1"/>
</dbReference>
<dbReference type="Proteomes" id="UP000316304">
    <property type="component" value="Unassembled WGS sequence"/>
</dbReference>
<evidence type="ECO:0000256" key="2">
    <source>
        <dbReference type="SAM" id="SignalP"/>
    </source>
</evidence>
<keyword evidence="4" id="KW-1185">Reference proteome</keyword>
<sequence length="66" mass="7116" precursor="true">MFRSSLVLSLLTAMFAADVSPVSASPHANSGSTPMQTQSTPAEEPSEEKKIVNDARRSLGRELRNL</sequence>
<gene>
    <name evidence="3" type="ORF">Pla52o_44540</name>
</gene>
<feature type="compositionally biased region" description="Basic and acidic residues" evidence="1">
    <location>
        <begin position="47"/>
        <end position="66"/>
    </location>
</feature>
<evidence type="ECO:0000313" key="3">
    <source>
        <dbReference type="EMBL" id="TWU20576.1"/>
    </source>
</evidence>
<feature type="signal peptide" evidence="2">
    <location>
        <begin position="1"/>
        <end position="24"/>
    </location>
</feature>
<feature type="compositionally biased region" description="Polar residues" evidence="1">
    <location>
        <begin position="22"/>
        <end position="41"/>
    </location>
</feature>
<evidence type="ECO:0008006" key="5">
    <source>
        <dbReference type="Google" id="ProtNLM"/>
    </source>
</evidence>
<dbReference type="EMBL" id="SJPT01000008">
    <property type="protein sequence ID" value="TWU20576.1"/>
    <property type="molecule type" value="Genomic_DNA"/>
</dbReference>
<reference evidence="3 4" key="1">
    <citation type="submission" date="2019-02" db="EMBL/GenBank/DDBJ databases">
        <title>Deep-cultivation of Planctomycetes and their phenomic and genomic characterization uncovers novel biology.</title>
        <authorList>
            <person name="Wiegand S."/>
            <person name="Jogler M."/>
            <person name="Boedeker C."/>
            <person name="Pinto D."/>
            <person name="Vollmers J."/>
            <person name="Rivas-Marin E."/>
            <person name="Kohn T."/>
            <person name="Peeters S.H."/>
            <person name="Heuer A."/>
            <person name="Rast P."/>
            <person name="Oberbeckmann S."/>
            <person name="Bunk B."/>
            <person name="Jeske O."/>
            <person name="Meyerdierks A."/>
            <person name="Storesund J.E."/>
            <person name="Kallscheuer N."/>
            <person name="Luecker S."/>
            <person name="Lage O.M."/>
            <person name="Pohl T."/>
            <person name="Merkel B.J."/>
            <person name="Hornburger P."/>
            <person name="Mueller R.-W."/>
            <person name="Bruemmer F."/>
            <person name="Labrenz M."/>
            <person name="Spormann A.M."/>
            <person name="Op Den Camp H."/>
            <person name="Overmann J."/>
            <person name="Amann R."/>
            <person name="Jetten M.S.M."/>
            <person name="Mascher T."/>
            <person name="Medema M.H."/>
            <person name="Devos D.P."/>
            <person name="Kaster A.-K."/>
            <person name="Ovreas L."/>
            <person name="Rohde M."/>
            <person name="Galperin M.Y."/>
            <person name="Jogler C."/>
        </authorList>
    </citation>
    <scope>NUCLEOTIDE SEQUENCE [LARGE SCALE GENOMIC DNA]</scope>
    <source>
        <strain evidence="3 4">Pla52o</strain>
    </source>
</reference>
<name>A0A5C6CB13_9BACT</name>
<proteinExistence type="predicted"/>
<accession>A0A5C6CB13</accession>